<proteinExistence type="predicted"/>
<protein>
    <submittedName>
        <fullName evidence="1">Uncharacterized protein</fullName>
    </submittedName>
</protein>
<organism evidence="1 2">
    <name type="scientific">Erwinia phage AH04</name>
    <dbReference type="NCBI Taxonomy" id="2869569"/>
    <lineage>
        <taxon>Viruses</taxon>
        <taxon>Duplodnaviria</taxon>
        <taxon>Heunggongvirae</taxon>
        <taxon>Uroviricota</taxon>
        <taxon>Caudoviricetes</taxon>
        <taxon>Chimalliviridae</taxon>
        <taxon>Meadowvirus</taxon>
        <taxon>Meadowvirus AH04</taxon>
    </lineage>
</organism>
<gene>
    <name evidence="1" type="primary">241</name>
    <name evidence="1" type="ORF">AH04_241</name>
</gene>
<dbReference type="GeneID" id="77944119"/>
<evidence type="ECO:0000313" key="1">
    <source>
        <dbReference type="EMBL" id="QZA70714.1"/>
    </source>
</evidence>
<sequence>MHTYQSAFTSRPVPVAVTPTLLGATIQVLDIKKDCFYGASPKTENGPLVILPTAVKPDNIPSIRAGDYEGLASSIFKSSVVFMYTDKRGIYLDYHAPNNSKDKMLALFVEWKEVGVQNPSQSDFDLFLCYLKKGMLEKHFITILAQGNKARKAIFKAIDSIAFSMYERYNIGNNCRIETGYHGGWDLVDNLKIIRHAVCLEQLTLKLVKH</sequence>
<evidence type="ECO:0000313" key="2">
    <source>
        <dbReference type="Proteomes" id="UP000827517"/>
    </source>
</evidence>
<dbReference type="RefSeq" id="YP_010667995.1">
    <property type="nucleotide sequence ID" value="NC_070952.1"/>
</dbReference>
<dbReference type="Proteomes" id="UP000827517">
    <property type="component" value="Segment"/>
</dbReference>
<keyword evidence="2" id="KW-1185">Reference proteome</keyword>
<dbReference type="KEGG" id="vg:77944119"/>
<name>A0AAE7X0S5_9CAUD</name>
<accession>A0AAE7X0S5</accession>
<dbReference type="EMBL" id="MZ501267">
    <property type="protein sequence ID" value="QZA70714.1"/>
    <property type="molecule type" value="Genomic_DNA"/>
</dbReference>
<reference evidence="1" key="1">
    <citation type="submission" date="2021-07" db="EMBL/GenBank/DDBJ databases">
        <authorList>
            <person name="Roth S.J."/>
            <person name="Krukonis G.P."/>
            <person name="Delesalle V.A."/>
        </authorList>
    </citation>
    <scope>NUCLEOTIDE SEQUENCE</scope>
</reference>